<dbReference type="RefSeq" id="WP_226726293.1">
    <property type="nucleotide sequence ID" value="NZ_JAJAUY010000022.1"/>
</dbReference>
<name>A0ABS8B4F4_9ACTN</name>
<keyword evidence="3" id="KW-1185">Reference proteome</keyword>
<evidence type="ECO:0000313" key="2">
    <source>
        <dbReference type="EMBL" id="MCB5179483.1"/>
    </source>
</evidence>
<accession>A0ABS8B4F4</accession>
<organism evidence="2 3">
    <name type="scientific">Streptomyces antimicrobicus</name>
    <dbReference type="NCBI Taxonomy" id="2883108"/>
    <lineage>
        <taxon>Bacteria</taxon>
        <taxon>Bacillati</taxon>
        <taxon>Actinomycetota</taxon>
        <taxon>Actinomycetes</taxon>
        <taxon>Kitasatosporales</taxon>
        <taxon>Streptomycetaceae</taxon>
        <taxon>Streptomyces</taxon>
    </lineage>
</organism>
<dbReference type="EMBL" id="JAJAUY010000022">
    <property type="protein sequence ID" value="MCB5179483.1"/>
    <property type="molecule type" value="Genomic_DNA"/>
</dbReference>
<comment type="caution">
    <text evidence="2">The sequence shown here is derived from an EMBL/GenBank/DDBJ whole genome shotgun (WGS) entry which is preliminary data.</text>
</comment>
<feature type="non-terminal residue" evidence="2">
    <location>
        <position position="302"/>
    </location>
</feature>
<evidence type="ECO:0000313" key="3">
    <source>
        <dbReference type="Proteomes" id="UP001199054"/>
    </source>
</evidence>
<sequence length="302" mass="31048">MSELAACIRGLTAQLDPGAGWYGAFLRRDPDGIRACLEGTAVPPWDVLESLLQDLAAVRGPDAAAEHARRAARLRWAAVAGYDRRAGGAAELHALLAVAAAERAAAETSVRALTARLAAGHRPAHGPGPDLALLTRELSWARDDLARADSRHADLCARLTALSRTPATPDPPSPATSSGPSTPSGPATSSGPAIPSAPAMSVPAPSGPPTLHASRGARVLTLVRHRPAPPPPPAPSAHGGTAAFVAALAELRARGRSGEAHGLICEAARWPAGRLPGLARELERQGRGAEWATLLWEVGGLP</sequence>
<feature type="compositionally biased region" description="Low complexity" evidence="1">
    <location>
        <begin position="175"/>
        <end position="204"/>
    </location>
</feature>
<evidence type="ECO:0000256" key="1">
    <source>
        <dbReference type="SAM" id="MobiDB-lite"/>
    </source>
</evidence>
<evidence type="ECO:0008006" key="4">
    <source>
        <dbReference type="Google" id="ProtNLM"/>
    </source>
</evidence>
<feature type="region of interest" description="Disordered" evidence="1">
    <location>
        <begin position="162"/>
        <end position="213"/>
    </location>
</feature>
<proteinExistence type="predicted"/>
<protein>
    <recommendedName>
        <fullName evidence="4">UL36 very large tegument protein</fullName>
    </recommendedName>
</protein>
<dbReference type="Proteomes" id="UP001199054">
    <property type="component" value="Unassembled WGS sequence"/>
</dbReference>
<reference evidence="2 3" key="1">
    <citation type="submission" date="2021-10" db="EMBL/GenBank/DDBJ databases">
        <title>Streptomyces sp. strain SMC 277, a novel streptomycete isolated from soil.</title>
        <authorList>
            <person name="Chanama M."/>
        </authorList>
    </citation>
    <scope>NUCLEOTIDE SEQUENCE [LARGE SCALE GENOMIC DNA]</scope>
    <source>
        <strain evidence="2 3">SMC 277</strain>
    </source>
</reference>
<gene>
    <name evidence="2" type="ORF">LG632_08785</name>
</gene>